<protein>
    <submittedName>
        <fullName evidence="7">Trichohyalin-like</fullName>
    </submittedName>
</protein>
<reference evidence="7" key="1">
    <citation type="submission" date="2025-08" db="UniProtKB">
        <authorList>
            <consortium name="RefSeq"/>
        </authorList>
    </citation>
    <scope>IDENTIFICATION</scope>
    <source>
        <tissue evidence="7">Whole organism</tissue>
    </source>
</reference>
<dbReference type="PANTHER" id="PTHR31183">
    <property type="entry name" value="TRICHOPLEIN KERATIN FILAMENT-BINDING PROTEIN FAMILY MEMBER"/>
    <property type="match status" value="1"/>
</dbReference>
<name>A0A9C6U5W7_FRAOC</name>
<accession>A0A9C6U5W7</accession>
<dbReference type="KEGG" id="foc:113205473"/>
<feature type="coiled-coil region" evidence="4">
    <location>
        <begin position="162"/>
        <end position="280"/>
    </location>
</feature>
<evidence type="ECO:0000256" key="2">
    <source>
        <dbReference type="ARBA" id="ARBA00023069"/>
    </source>
</evidence>
<dbReference type="GO" id="GO:0005929">
    <property type="term" value="C:cilium"/>
    <property type="evidence" value="ECO:0007669"/>
    <property type="project" value="UniProtKB-SubCell"/>
</dbReference>
<dbReference type="GeneID" id="113205473"/>
<organism evidence="6 7">
    <name type="scientific">Frankliniella occidentalis</name>
    <name type="common">Western flower thrips</name>
    <name type="synonym">Euthrips occidentalis</name>
    <dbReference type="NCBI Taxonomy" id="133901"/>
    <lineage>
        <taxon>Eukaryota</taxon>
        <taxon>Metazoa</taxon>
        <taxon>Ecdysozoa</taxon>
        <taxon>Arthropoda</taxon>
        <taxon>Hexapoda</taxon>
        <taxon>Insecta</taxon>
        <taxon>Pterygota</taxon>
        <taxon>Neoptera</taxon>
        <taxon>Paraneoptera</taxon>
        <taxon>Thysanoptera</taxon>
        <taxon>Terebrantia</taxon>
        <taxon>Thripoidea</taxon>
        <taxon>Thripidae</taxon>
        <taxon>Frankliniella</taxon>
    </lineage>
</organism>
<evidence type="ECO:0000313" key="6">
    <source>
        <dbReference type="Proteomes" id="UP000504606"/>
    </source>
</evidence>
<comment type="subcellular location">
    <subcellularLocation>
        <location evidence="1">Cell projection</location>
        <location evidence="1">Cilium</location>
    </subcellularLocation>
</comment>
<dbReference type="AlphaFoldDB" id="A0A9C6U5W7"/>
<evidence type="ECO:0000256" key="3">
    <source>
        <dbReference type="ARBA" id="ARBA00023273"/>
    </source>
</evidence>
<dbReference type="OrthoDB" id="10557393at2759"/>
<keyword evidence="6" id="KW-1185">Reference proteome</keyword>
<keyword evidence="4" id="KW-0175">Coiled coil</keyword>
<keyword evidence="2" id="KW-0969">Cilium</keyword>
<proteinExistence type="predicted"/>
<evidence type="ECO:0000256" key="1">
    <source>
        <dbReference type="ARBA" id="ARBA00004138"/>
    </source>
</evidence>
<evidence type="ECO:0000256" key="5">
    <source>
        <dbReference type="SAM" id="MobiDB-lite"/>
    </source>
</evidence>
<feature type="coiled-coil region" evidence="4">
    <location>
        <begin position="104"/>
        <end position="136"/>
    </location>
</feature>
<dbReference type="PANTHER" id="PTHR31183:SF1">
    <property type="entry name" value="CILIA- AND FLAGELLA-ASSOCIATED PROTEIN 53"/>
    <property type="match status" value="1"/>
</dbReference>
<feature type="coiled-coil region" evidence="4">
    <location>
        <begin position="376"/>
        <end position="470"/>
    </location>
</feature>
<keyword evidence="3" id="KW-0966">Cell projection</keyword>
<sequence length="492" mass="58069">MRPPGSDTLRQQYEAQQRAAGDDAAVEQETSKELQRLALAMEFEESTRAKVMHGQAAALAHASERSVHLDLLRRRDQLRSLLAAEGIEMEGELSERAARAVVDLQQAARERTAALKERAEQQRQQVVAQAREKQDRERIEPLRLAERAALTLACKEVNLGQMRDRQEQLEAAREERRLQQALHIKTIQAQMEREELEAREELARKKALCDALRQQVEYQQQRQDRQREEEHAEAVRRLDALREELHQERLREMERRRLKREELQRLFEEQIRQRERAMAEEADGHSALDEAVARSARQQIQEEKADRSKVDAAAEMKMFMAHVAALRKQQELADLEEQRIRDEHAASIQRDQDERRCRANAARKRMLQDTLEGRRRQLETAQMARAREALEAAEEAERVRRCREDNLQLAADLQRRKAEEQRRYADDLRQQISYQKLLKDRQAQEERLQLEQARQEEQQYQQRVRQLLQNPQKYSTHPFRLKIEGKALSWPE</sequence>
<evidence type="ECO:0000256" key="4">
    <source>
        <dbReference type="SAM" id="Coils"/>
    </source>
</evidence>
<dbReference type="RefSeq" id="XP_052123579.1">
    <property type="nucleotide sequence ID" value="XM_052267619.1"/>
</dbReference>
<evidence type="ECO:0000313" key="7">
    <source>
        <dbReference type="RefSeq" id="XP_052123579.1"/>
    </source>
</evidence>
<dbReference type="Proteomes" id="UP000504606">
    <property type="component" value="Unplaced"/>
</dbReference>
<dbReference type="InterPro" id="IPR043596">
    <property type="entry name" value="CFAP53/TCHP"/>
</dbReference>
<feature type="region of interest" description="Disordered" evidence="5">
    <location>
        <begin position="1"/>
        <end position="30"/>
    </location>
</feature>
<gene>
    <name evidence="7" type="primary">LOC113205473</name>
</gene>